<dbReference type="AlphaFoldDB" id="A0AAW2HTZ8"/>
<sequence length="220" mass="24131">MWVSCKTVHFEEIVVSQFNKVFILGINLPNNSNALNDSALVSLNNELKAFNENPEYSVAVLHGIGGDFCTGLQKSANKVNAEEVIKTMFSLRKPTVACVTGITVSFGFQLAVLCDMRIMEIDSVLGLNHKTESFEMHPLVLEKLMTQTNIAGAVDLLLVGHPLHHTDCQKLGLINRAVECGTCLGKGLKVAASIAKSPLEEIIKKRDLIYSYKTISMKPK</sequence>
<comment type="similarity">
    <text evidence="1">Belongs to the enoyl-CoA hydratase/isomerase family.</text>
</comment>
<dbReference type="PANTHER" id="PTHR43802">
    <property type="entry name" value="ENOYL-COA HYDRATASE"/>
    <property type="match status" value="1"/>
</dbReference>
<protein>
    <submittedName>
        <fullName evidence="2">Uncharacterized protein</fullName>
    </submittedName>
</protein>
<dbReference type="PANTHER" id="PTHR43802:SF1">
    <property type="entry name" value="IP11341P-RELATED"/>
    <property type="match status" value="1"/>
</dbReference>
<dbReference type="Gene3D" id="3.90.226.10">
    <property type="entry name" value="2-enoyl-CoA Hydratase, Chain A, domain 1"/>
    <property type="match status" value="1"/>
</dbReference>
<organism evidence="2">
    <name type="scientific">Menopon gallinae</name>
    <name type="common">poultry shaft louse</name>
    <dbReference type="NCBI Taxonomy" id="328185"/>
    <lineage>
        <taxon>Eukaryota</taxon>
        <taxon>Metazoa</taxon>
        <taxon>Ecdysozoa</taxon>
        <taxon>Arthropoda</taxon>
        <taxon>Hexapoda</taxon>
        <taxon>Insecta</taxon>
        <taxon>Pterygota</taxon>
        <taxon>Neoptera</taxon>
        <taxon>Paraneoptera</taxon>
        <taxon>Psocodea</taxon>
        <taxon>Troctomorpha</taxon>
        <taxon>Phthiraptera</taxon>
        <taxon>Amblycera</taxon>
        <taxon>Menoponidae</taxon>
        <taxon>Menopon</taxon>
    </lineage>
</organism>
<gene>
    <name evidence="2" type="ORF">PYX00_005803</name>
</gene>
<proteinExistence type="inferred from homology"/>
<name>A0AAW2HTZ8_9NEOP</name>
<dbReference type="InterPro" id="IPR029045">
    <property type="entry name" value="ClpP/crotonase-like_dom_sf"/>
</dbReference>
<dbReference type="SUPFAM" id="SSF52096">
    <property type="entry name" value="ClpP/crotonase"/>
    <property type="match status" value="1"/>
</dbReference>
<accession>A0AAW2HTZ8</accession>
<reference evidence="2" key="1">
    <citation type="journal article" date="2024" name="Gigascience">
        <title>Chromosome-level genome of the poultry shaft louse Menopon gallinae provides insight into the host-switching and adaptive evolution of parasitic lice.</title>
        <authorList>
            <person name="Xu Y."/>
            <person name="Ma L."/>
            <person name="Liu S."/>
            <person name="Liang Y."/>
            <person name="Liu Q."/>
            <person name="He Z."/>
            <person name="Tian L."/>
            <person name="Duan Y."/>
            <person name="Cai W."/>
            <person name="Li H."/>
            <person name="Song F."/>
        </authorList>
    </citation>
    <scope>NUCLEOTIDE SEQUENCE</scope>
    <source>
        <strain evidence="2">Cailab_2023a</strain>
    </source>
</reference>
<dbReference type="Pfam" id="PF00378">
    <property type="entry name" value="ECH_1"/>
    <property type="match status" value="1"/>
</dbReference>
<dbReference type="InterPro" id="IPR001753">
    <property type="entry name" value="Enoyl-CoA_hydra/iso"/>
</dbReference>
<evidence type="ECO:0000256" key="1">
    <source>
        <dbReference type="ARBA" id="ARBA00005254"/>
    </source>
</evidence>
<dbReference type="CDD" id="cd06558">
    <property type="entry name" value="crotonase-like"/>
    <property type="match status" value="1"/>
</dbReference>
<comment type="caution">
    <text evidence="2">The sequence shown here is derived from an EMBL/GenBank/DDBJ whole genome shotgun (WGS) entry which is preliminary data.</text>
</comment>
<dbReference type="EMBL" id="JARGDH010000003">
    <property type="protein sequence ID" value="KAL0273028.1"/>
    <property type="molecule type" value="Genomic_DNA"/>
</dbReference>
<evidence type="ECO:0000313" key="2">
    <source>
        <dbReference type="EMBL" id="KAL0273028.1"/>
    </source>
</evidence>